<dbReference type="NCBIfam" id="TIGR02937">
    <property type="entry name" value="sigma70-ECF"/>
    <property type="match status" value="1"/>
</dbReference>
<dbReference type="InterPro" id="IPR007627">
    <property type="entry name" value="RNA_pol_sigma70_r2"/>
</dbReference>
<accession>A0ABS1J007</accession>
<evidence type="ECO:0000313" key="7">
    <source>
        <dbReference type="Proteomes" id="UP000604730"/>
    </source>
</evidence>
<gene>
    <name evidence="6" type="ORF">JJN12_06725</name>
</gene>
<comment type="caution">
    <text evidence="6">The sequence shown here is derived from an EMBL/GenBank/DDBJ whole genome shotgun (WGS) entry which is preliminary data.</text>
</comment>
<dbReference type="NCBIfam" id="TIGR02479">
    <property type="entry name" value="FliA_WhiG"/>
    <property type="match status" value="1"/>
</dbReference>
<dbReference type="InterPro" id="IPR000943">
    <property type="entry name" value="RNA_pol_sigma70"/>
</dbReference>
<evidence type="ECO:0000256" key="4">
    <source>
        <dbReference type="ARBA" id="ARBA00023163"/>
    </source>
</evidence>
<keyword evidence="3" id="KW-0238">DNA-binding</keyword>
<organism evidence="6 7">
    <name type="scientific">Catonella massiliensis</name>
    <dbReference type="NCBI Taxonomy" id="2799636"/>
    <lineage>
        <taxon>Bacteria</taxon>
        <taxon>Bacillati</taxon>
        <taxon>Bacillota</taxon>
        <taxon>Clostridia</taxon>
        <taxon>Lachnospirales</taxon>
        <taxon>Lachnospiraceae</taxon>
        <taxon>Catonella</taxon>
    </lineage>
</organism>
<dbReference type="InterPro" id="IPR013324">
    <property type="entry name" value="RNA_pol_sigma_r3/r4-like"/>
</dbReference>
<dbReference type="PROSITE" id="PS00716">
    <property type="entry name" value="SIGMA70_2"/>
    <property type="match status" value="1"/>
</dbReference>
<dbReference type="InterPro" id="IPR012845">
    <property type="entry name" value="RNA_pol_sigma_FliA_WhiG"/>
</dbReference>
<dbReference type="InterPro" id="IPR007624">
    <property type="entry name" value="RNA_pol_sigma70_r3"/>
</dbReference>
<proteinExistence type="predicted"/>
<evidence type="ECO:0000256" key="1">
    <source>
        <dbReference type="ARBA" id="ARBA00023015"/>
    </source>
</evidence>
<dbReference type="PANTHER" id="PTHR30385:SF7">
    <property type="entry name" value="RNA POLYMERASE SIGMA FACTOR FLIA"/>
    <property type="match status" value="1"/>
</dbReference>
<name>A0ABS1J007_9FIRM</name>
<dbReference type="CDD" id="cd06171">
    <property type="entry name" value="Sigma70_r4"/>
    <property type="match status" value="1"/>
</dbReference>
<dbReference type="SUPFAM" id="SSF88946">
    <property type="entry name" value="Sigma2 domain of RNA polymerase sigma factors"/>
    <property type="match status" value="1"/>
</dbReference>
<keyword evidence="4" id="KW-0804">Transcription</keyword>
<keyword evidence="7" id="KW-1185">Reference proteome</keyword>
<dbReference type="Pfam" id="PF04539">
    <property type="entry name" value="Sigma70_r3"/>
    <property type="match status" value="1"/>
</dbReference>
<dbReference type="Pfam" id="PF04545">
    <property type="entry name" value="Sigma70_r4"/>
    <property type="match status" value="1"/>
</dbReference>
<protein>
    <submittedName>
        <fullName evidence="6">FliA/WhiG family RNA polymerase sigma factor</fullName>
    </submittedName>
</protein>
<dbReference type="Gene3D" id="1.20.140.160">
    <property type="match status" value="1"/>
</dbReference>
<dbReference type="InterPro" id="IPR013325">
    <property type="entry name" value="RNA_pol_sigma_r2"/>
</dbReference>
<dbReference type="PANTHER" id="PTHR30385">
    <property type="entry name" value="SIGMA FACTOR F FLAGELLAR"/>
    <property type="match status" value="1"/>
</dbReference>
<dbReference type="RefSeq" id="WP_208428949.1">
    <property type="nucleotide sequence ID" value="NZ_JAEPRJ010000001.1"/>
</dbReference>
<dbReference type="NCBIfam" id="NF005413">
    <property type="entry name" value="PRK06986.1"/>
    <property type="match status" value="1"/>
</dbReference>
<dbReference type="InterPro" id="IPR014284">
    <property type="entry name" value="RNA_pol_sigma-70_dom"/>
</dbReference>
<keyword evidence="2" id="KW-0731">Sigma factor</keyword>
<dbReference type="EMBL" id="JAEPRJ010000001">
    <property type="protein sequence ID" value="MBK5897470.1"/>
    <property type="molecule type" value="Genomic_DNA"/>
</dbReference>
<dbReference type="PRINTS" id="PR00046">
    <property type="entry name" value="SIGMA70FCT"/>
</dbReference>
<evidence type="ECO:0000256" key="3">
    <source>
        <dbReference type="ARBA" id="ARBA00023125"/>
    </source>
</evidence>
<sequence length="261" mass="29867">MAEEKVGMKLWEQYAKKPTQEIREKLIVEYANLVKIIAGRMSMYLGYNVEYDDLVGYGVFGLIDAIDKFDYVKGVKFETYASLRIKGAILDQIRKMDWIPRTTRQRQKKLEAAERAIEERYGRMATDEEIAEELGISVEEYMNWQSQVGMSGVISLDDYLEQGSDLVADNSGSKLGISSYVQPEEAVEKEELKESLATAIEGLTEKEQKVIALYYYEELTLKEISQVLSVSESRVSQLHTKALTKLKDKLGDYMDIFTRAM</sequence>
<dbReference type="InterPro" id="IPR007630">
    <property type="entry name" value="RNA_pol_sigma70_r4"/>
</dbReference>
<reference evidence="6 7" key="1">
    <citation type="submission" date="2021-01" db="EMBL/GenBank/DDBJ databases">
        <title>Isolation and description of Catonella massiliensis sp. nov., a novel Catonella species, isolated from a stable periodontitis subject.</title>
        <authorList>
            <person name="Antezack A."/>
            <person name="Boxberger M."/>
            <person name="La Scola B."/>
            <person name="Monnet-Corti V."/>
        </authorList>
    </citation>
    <scope>NUCLEOTIDE SEQUENCE [LARGE SCALE GENOMIC DNA]</scope>
    <source>
        <strain evidence="6 7">Marseille-Q4567</strain>
    </source>
</reference>
<feature type="domain" description="RNA polymerase sigma-70" evidence="5">
    <location>
        <begin position="220"/>
        <end position="246"/>
    </location>
</feature>
<evidence type="ECO:0000259" key="5">
    <source>
        <dbReference type="PROSITE" id="PS00716"/>
    </source>
</evidence>
<evidence type="ECO:0000256" key="2">
    <source>
        <dbReference type="ARBA" id="ARBA00023082"/>
    </source>
</evidence>
<dbReference type="SUPFAM" id="SSF88659">
    <property type="entry name" value="Sigma3 and sigma4 domains of RNA polymerase sigma factors"/>
    <property type="match status" value="2"/>
</dbReference>
<dbReference type="Gene3D" id="1.10.1740.10">
    <property type="match status" value="1"/>
</dbReference>
<dbReference type="Proteomes" id="UP000604730">
    <property type="component" value="Unassembled WGS sequence"/>
</dbReference>
<dbReference type="PIRSF" id="PIRSF000770">
    <property type="entry name" value="RNA_pol_sigma-SigE/K"/>
    <property type="match status" value="1"/>
</dbReference>
<keyword evidence="1" id="KW-0805">Transcription regulation</keyword>
<evidence type="ECO:0000313" key="6">
    <source>
        <dbReference type="EMBL" id="MBK5897470.1"/>
    </source>
</evidence>
<dbReference type="Pfam" id="PF04542">
    <property type="entry name" value="Sigma70_r2"/>
    <property type="match status" value="1"/>
</dbReference>